<dbReference type="InterPro" id="IPR011990">
    <property type="entry name" value="TPR-like_helical_dom_sf"/>
</dbReference>
<gene>
    <name evidence="7" type="ORF">C7455_10233</name>
</gene>
<keyword evidence="4 5" id="KW-0067">ATP-binding</keyword>
<dbReference type="PROSITE" id="PS50011">
    <property type="entry name" value="PROTEIN_KINASE_DOM"/>
    <property type="match status" value="1"/>
</dbReference>
<dbReference type="EMBL" id="QGGW01000002">
    <property type="protein sequence ID" value="PWK61348.1"/>
    <property type="molecule type" value="Genomic_DNA"/>
</dbReference>
<dbReference type="InterPro" id="IPR017441">
    <property type="entry name" value="Protein_kinase_ATP_BS"/>
</dbReference>
<dbReference type="PROSITE" id="PS00107">
    <property type="entry name" value="PROTEIN_KINASE_ATP"/>
    <property type="match status" value="1"/>
</dbReference>
<dbReference type="AlphaFoldDB" id="A0A316GJR3"/>
<evidence type="ECO:0000256" key="4">
    <source>
        <dbReference type="ARBA" id="ARBA00022840"/>
    </source>
</evidence>
<dbReference type="Proteomes" id="UP000245708">
    <property type="component" value="Unassembled WGS sequence"/>
</dbReference>
<proteinExistence type="predicted"/>
<keyword evidence="3 7" id="KW-0418">Kinase</keyword>
<dbReference type="PROSITE" id="PS00108">
    <property type="entry name" value="PROTEIN_KINASE_ST"/>
    <property type="match status" value="1"/>
</dbReference>
<dbReference type="InterPro" id="IPR000719">
    <property type="entry name" value="Prot_kinase_dom"/>
</dbReference>
<feature type="binding site" evidence="5">
    <location>
        <position position="116"/>
    </location>
    <ligand>
        <name>ATP</name>
        <dbReference type="ChEBI" id="CHEBI:30616"/>
    </ligand>
</feature>
<dbReference type="SUPFAM" id="SSF56112">
    <property type="entry name" value="Protein kinase-like (PK-like)"/>
    <property type="match status" value="1"/>
</dbReference>
<keyword evidence="7" id="KW-0723">Serine/threonine-protein kinase</keyword>
<evidence type="ECO:0000256" key="1">
    <source>
        <dbReference type="ARBA" id="ARBA00022679"/>
    </source>
</evidence>
<dbReference type="SMART" id="SM00220">
    <property type="entry name" value="S_TKc"/>
    <property type="match status" value="1"/>
</dbReference>
<feature type="domain" description="Protein kinase" evidence="6">
    <location>
        <begin position="85"/>
        <end position="357"/>
    </location>
</feature>
<dbReference type="CDD" id="cd14014">
    <property type="entry name" value="STKc_PknB_like"/>
    <property type="match status" value="1"/>
</dbReference>
<protein>
    <submittedName>
        <fullName evidence="7">Non-specific serine/threonine protein kinase/serine/threonine-protein kinase</fullName>
    </submittedName>
</protein>
<dbReference type="PANTHER" id="PTHR43289:SF34">
    <property type="entry name" value="SERINE_THREONINE-PROTEIN KINASE YBDM-RELATED"/>
    <property type="match status" value="1"/>
</dbReference>
<reference evidence="7 8" key="1">
    <citation type="submission" date="2018-05" db="EMBL/GenBank/DDBJ databases">
        <title>Genomic Encyclopedia of Type Strains, Phase IV (KMG-IV): sequencing the most valuable type-strain genomes for metagenomic binning, comparative biology and taxonomic classification.</title>
        <authorList>
            <person name="Goeker M."/>
        </authorList>
    </citation>
    <scope>NUCLEOTIDE SEQUENCE [LARGE SCALE GENOMIC DNA]</scope>
    <source>
        <strain evidence="7 8">DSM 16097</strain>
    </source>
</reference>
<dbReference type="InterPro" id="IPR011009">
    <property type="entry name" value="Kinase-like_dom_sf"/>
</dbReference>
<keyword evidence="2 5" id="KW-0547">Nucleotide-binding</keyword>
<dbReference type="Pfam" id="PF00069">
    <property type="entry name" value="Pkinase"/>
    <property type="match status" value="1"/>
</dbReference>
<organism evidence="7 8">
    <name type="scientific">Roseicyclus mahoneyensis</name>
    <dbReference type="NCBI Taxonomy" id="164332"/>
    <lineage>
        <taxon>Bacteria</taxon>
        <taxon>Pseudomonadati</taxon>
        <taxon>Pseudomonadota</taxon>
        <taxon>Alphaproteobacteria</taxon>
        <taxon>Rhodobacterales</taxon>
        <taxon>Roseobacteraceae</taxon>
        <taxon>Roseicyclus</taxon>
    </lineage>
</organism>
<evidence type="ECO:0000256" key="3">
    <source>
        <dbReference type="ARBA" id="ARBA00022777"/>
    </source>
</evidence>
<sequence>MSALSANEWSLVRDALDDLLDRAPAERRRILSAMPLSPGIRHEIDTLLNAATDAADFMEVPPALSLEAAGQDYRSLAEGARVGQFRVERLVGRGGHGEVYEAFRDDGQFEQRVALKLLRPEAVSRFDAFRFERQVLANLEHKGISRLIDGGIAPDGRPYTAMEFVEGEAIDISCSVRGLDIAAILNLMLALCDAVAHAHGRLVVHGDIKPGNVLVDATGQPRLLDFGIARILTADTALRGLTTALSTPDYAAPEQLAGHRATVATDVYALGVLLYELLARATPWRVGDTPVSWATRLLHDEPPLMSSKAVPERKALLRGDLDAIVAKSVRADPMMRYQTVQALQDDITRHLTKRPVLARNGSSIYRLRRFAARNTLALSAMVLVVVTGVIGGGATLSSMRDAETGRAVARAEAGRVETLRATMDLVFRASADQPETGVTTRQLLDLTADQLRNDVAAGVASPDLLRQMGELYIELEEFSAAATFLDAHLAAATAAGDVTAAAQARQLLAVVAIRRGDLAGAEDLLSQSDAVWEAMPSRFTRELIQQRGIRAALLRQQGDTERALSLIRDAVDEATAAFGPDGLDTLALRQNLATHLLSMRQTSDARAEFDALAMAFEAAGRANSPAALAVMMHRGLLALEDGNPAEADQLLSQAVETRRSIYGASEALAALQLNHARVLLSLGEANRAVSILDDALEMSNEATGGGGMIGIMLLQSRGLARLTTHGPDAARADMQAALAAAEQNFGPESLIFGSGLAAAANVELFAGNAARASTYLQRARSLFLQLGPAGAHQMQVVHALEEMMGVPAERATALPLPEGHDTTTP</sequence>
<accession>A0A316GJR3</accession>
<dbReference type="InterPro" id="IPR008271">
    <property type="entry name" value="Ser/Thr_kinase_AS"/>
</dbReference>
<evidence type="ECO:0000256" key="2">
    <source>
        <dbReference type="ARBA" id="ARBA00022741"/>
    </source>
</evidence>
<dbReference type="PANTHER" id="PTHR43289">
    <property type="entry name" value="MITOGEN-ACTIVATED PROTEIN KINASE KINASE KINASE 20-RELATED"/>
    <property type="match status" value="1"/>
</dbReference>
<dbReference type="RefSeq" id="WP_109666249.1">
    <property type="nucleotide sequence ID" value="NZ_QGGW01000002.1"/>
</dbReference>
<evidence type="ECO:0000313" key="8">
    <source>
        <dbReference type="Proteomes" id="UP000245708"/>
    </source>
</evidence>
<dbReference type="OrthoDB" id="9801841at2"/>
<evidence type="ECO:0000259" key="6">
    <source>
        <dbReference type="PROSITE" id="PS50011"/>
    </source>
</evidence>
<evidence type="ECO:0000313" key="7">
    <source>
        <dbReference type="EMBL" id="PWK61348.1"/>
    </source>
</evidence>
<dbReference type="Gene3D" id="1.10.510.10">
    <property type="entry name" value="Transferase(Phosphotransferase) domain 1"/>
    <property type="match status" value="1"/>
</dbReference>
<dbReference type="Gene3D" id="3.30.200.20">
    <property type="entry name" value="Phosphorylase Kinase, domain 1"/>
    <property type="match status" value="1"/>
</dbReference>
<name>A0A316GJR3_9RHOB</name>
<dbReference type="Gene3D" id="1.25.40.10">
    <property type="entry name" value="Tetratricopeptide repeat domain"/>
    <property type="match status" value="2"/>
</dbReference>
<comment type="caution">
    <text evidence="7">The sequence shown here is derived from an EMBL/GenBank/DDBJ whole genome shotgun (WGS) entry which is preliminary data.</text>
</comment>
<keyword evidence="8" id="KW-1185">Reference proteome</keyword>
<dbReference type="SUPFAM" id="SSF48452">
    <property type="entry name" value="TPR-like"/>
    <property type="match status" value="2"/>
</dbReference>
<evidence type="ECO:0000256" key="5">
    <source>
        <dbReference type="PROSITE-ProRule" id="PRU10141"/>
    </source>
</evidence>
<keyword evidence="1" id="KW-0808">Transferase</keyword>
<dbReference type="GO" id="GO:0005524">
    <property type="term" value="F:ATP binding"/>
    <property type="evidence" value="ECO:0007669"/>
    <property type="project" value="UniProtKB-UniRule"/>
</dbReference>
<dbReference type="GO" id="GO:0004674">
    <property type="term" value="F:protein serine/threonine kinase activity"/>
    <property type="evidence" value="ECO:0007669"/>
    <property type="project" value="UniProtKB-KW"/>
</dbReference>